<proteinExistence type="predicted"/>
<dbReference type="NCBIfam" id="TIGR03296">
    <property type="entry name" value="M6dom_TIGR03296"/>
    <property type="match status" value="1"/>
</dbReference>
<keyword evidence="3" id="KW-0482">Metalloprotease</keyword>
<dbReference type="PANTHER" id="PTHR41775:SF1">
    <property type="entry name" value="PEPTIDASE M6-LIKE DOMAIN-CONTAINING PROTEIN"/>
    <property type="match status" value="1"/>
</dbReference>
<dbReference type="Proteomes" id="UP000820977">
    <property type="component" value="Unassembled WGS sequence"/>
</dbReference>
<evidence type="ECO:0000313" key="3">
    <source>
        <dbReference type="EMBL" id="NPE24036.1"/>
    </source>
</evidence>
<dbReference type="PANTHER" id="PTHR41775">
    <property type="entry name" value="SECRETED PROTEIN-RELATED"/>
    <property type="match status" value="1"/>
</dbReference>
<keyword evidence="1" id="KW-0732">Signal</keyword>
<gene>
    <name evidence="3" type="ORF">HPS54_00645</name>
</gene>
<dbReference type="SUPFAM" id="SSF55486">
    <property type="entry name" value="Metalloproteases ('zincins'), catalytic domain"/>
    <property type="match status" value="1"/>
</dbReference>
<name>A0ABX2AYI8_9BACT</name>
<feature type="chain" id="PRO_5045932607" evidence="1">
    <location>
        <begin position="20"/>
        <end position="689"/>
    </location>
</feature>
<sequence>MRKILMSSILALCALSATAIPAKRGTWKTIILEDGTSVRAELYGDEYAHFWRTAKGDAYVQKAGADIFVKTTPEAVNAKAQEMRKSNSERRMKRAAKRAVGTASSVNSGSHKGLIILVQFQNLKFRTGHDNAYYNNVANTVGFTNSEGYRGSVHDYFLSQSDGRFDLTFDVAGPYTLSKNYEYYGEDGTSKDIHAYDMITEACRAADKDVDFSRYDWDGDGEVEQVYVLFAGNGQAGGGDSNTIWPHEFVLQPSITLDNTRLYTYACGSELVHGRAGGIGTFCHEFSHCLGLPDMYDTDYSGAYGMGPWSPMDQGSYNGNSMLPANYTAYERVFSGWQQPVELTGEVEVNGMEALDNGGKTYIIYNKSNRNEYYMLENRQLTGWDAALPSSGLVITHVDYNWYSWATNNVNNDPAHQRCTVFHADNGIANDAGVPYPYRTNNKLTDTSSPAATLFNYNNGKRYMNYPITDIKQENGLISFKAGTAEVISDFNGPSTDPTDAVFYESFDKCTGQGGNDNFWGTEVTFANMRADNEGWYYQYGYGADRCAKFGKTAKDGNTATPVLKLNGEYDLYFKAAPYNTDETELTLVLNGTGDMEQTDFVMEAGKWTEFHTTFTAIGDTRIVFKPEKHFFLDEVIVKKSTSTDIMGIQVSPSTGVKSIYSIDGRYMGTDASVLGKGIYIVNGRKIVK</sequence>
<keyword evidence="3" id="KW-0378">Hydrolase</keyword>
<evidence type="ECO:0000259" key="2">
    <source>
        <dbReference type="Pfam" id="PF05547"/>
    </source>
</evidence>
<dbReference type="InterPro" id="IPR008757">
    <property type="entry name" value="Peptidase_M6-like_domain"/>
</dbReference>
<evidence type="ECO:0000256" key="1">
    <source>
        <dbReference type="SAM" id="SignalP"/>
    </source>
</evidence>
<accession>A0ABX2AYI8</accession>
<reference evidence="3 4" key="1">
    <citation type="submission" date="2020-05" db="EMBL/GenBank/DDBJ databases">
        <title>Distinct polysaccharide utilization as determinants for interspecies competition between intestinal Prevotella spp.</title>
        <authorList>
            <person name="Galvez E.J.C."/>
            <person name="Iljazovic A."/>
            <person name="Strowig T."/>
        </authorList>
    </citation>
    <scope>NUCLEOTIDE SEQUENCE [LARGE SCALE GENOMIC DNA]</scope>
    <source>
        <strain evidence="3 4">PCHR</strain>
    </source>
</reference>
<feature type="signal peptide" evidence="1">
    <location>
        <begin position="1"/>
        <end position="19"/>
    </location>
</feature>
<dbReference type="Pfam" id="PF05547">
    <property type="entry name" value="Peptidase_M6"/>
    <property type="match status" value="1"/>
</dbReference>
<comment type="caution">
    <text evidence="3">The sequence shown here is derived from an EMBL/GenBank/DDBJ whole genome shotgun (WGS) entry which is preliminary data.</text>
</comment>
<organism evidence="3 4">
    <name type="scientific">Xylanibacter caecicola</name>
    <dbReference type="NCBI Taxonomy" id="2736294"/>
    <lineage>
        <taxon>Bacteria</taxon>
        <taxon>Pseudomonadati</taxon>
        <taxon>Bacteroidota</taxon>
        <taxon>Bacteroidia</taxon>
        <taxon>Bacteroidales</taxon>
        <taxon>Prevotellaceae</taxon>
        <taxon>Xylanibacter</taxon>
    </lineage>
</organism>
<dbReference type="GO" id="GO:0008237">
    <property type="term" value="F:metallopeptidase activity"/>
    <property type="evidence" value="ECO:0007669"/>
    <property type="project" value="UniProtKB-KW"/>
</dbReference>
<feature type="domain" description="Peptidase M6-like" evidence="2">
    <location>
        <begin position="133"/>
        <end position="332"/>
    </location>
</feature>
<keyword evidence="4" id="KW-1185">Reference proteome</keyword>
<evidence type="ECO:0000313" key="4">
    <source>
        <dbReference type="Proteomes" id="UP000820977"/>
    </source>
</evidence>
<keyword evidence="3" id="KW-0645">Protease</keyword>
<protein>
    <submittedName>
        <fullName evidence="3">M6 family metalloprotease domain-containing protein</fullName>
    </submittedName>
</protein>
<dbReference type="RefSeq" id="WP_172343564.1">
    <property type="nucleotide sequence ID" value="NZ_CASYYZ010000003.1"/>
</dbReference>
<dbReference type="EMBL" id="JABKKJ010000001">
    <property type="protein sequence ID" value="NPE24036.1"/>
    <property type="molecule type" value="Genomic_DNA"/>
</dbReference>